<dbReference type="AlphaFoldDB" id="A0A3S5ACJ6"/>
<keyword evidence="2" id="KW-1185">Reference proteome</keyword>
<evidence type="ECO:0000313" key="1">
    <source>
        <dbReference type="EMBL" id="VEL20431.1"/>
    </source>
</evidence>
<comment type="caution">
    <text evidence="1">The sequence shown here is derived from an EMBL/GenBank/DDBJ whole genome shotgun (WGS) entry which is preliminary data.</text>
</comment>
<organism evidence="1 2">
    <name type="scientific">Protopolystoma xenopodis</name>
    <dbReference type="NCBI Taxonomy" id="117903"/>
    <lineage>
        <taxon>Eukaryota</taxon>
        <taxon>Metazoa</taxon>
        <taxon>Spiralia</taxon>
        <taxon>Lophotrochozoa</taxon>
        <taxon>Platyhelminthes</taxon>
        <taxon>Monogenea</taxon>
        <taxon>Polyopisthocotylea</taxon>
        <taxon>Polystomatidea</taxon>
        <taxon>Polystomatidae</taxon>
        <taxon>Protopolystoma</taxon>
    </lineage>
</organism>
<name>A0A3S5ACJ6_9PLAT</name>
<evidence type="ECO:0000313" key="2">
    <source>
        <dbReference type="Proteomes" id="UP000784294"/>
    </source>
</evidence>
<proteinExistence type="predicted"/>
<dbReference type="EMBL" id="CAAALY010046434">
    <property type="protein sequence ID" value="VEL20431.1"/>
    <property type="molecule type" value="Genomic_DNA"/>
</dbReference>
<sequence length="231" mass="25625">MHAHKSMITFAPSSSQPHCTPYAIESPLPHHRPGPCVSANLYGTLPGLNCPNRTYTQDECFCVYQLCNQFAISVLHLPRSWDRMQICLSSSLSGPVYTIALTLCFNLWLPFFCPPRPAQALLAAPYSISLDHLFLSRALSTSQWSVCFALLLADSLSSTRSVSPHEQLDPTAEPAHGLLVETTLVWPHSRPEVWDGGWHSEHDCVHFIAFLPSAGMSARVLYQPRGPSRQS</sequence>
<accession>A0A3S5ACJ6</accession>
<gene>
    <name evidence="1" type="ORF">PXEA_LOCUS13871</name>
</gene>
<dbReference type="Proteomes" id="UP000784294">
    <property type="component" value="Unassembled WGS sequence"/>
</dbReference>
<protein>
    <submittedName>
        <fullName evidence="1">Uncharacterized protein</fullName>
    </submittedName>
</protein>
<reference evidence="1" key="1">
    <citation type="submission" date="2018-11" db="EMBL/GenBank/DDBJ databases">
        <authorList>
            <consortium name="Pathogen Informatics"/>
        </authorList>
    </citation>
    <scope>NUCLEOTIDE SEQUENCE</scope>
</reference>